<dbReference type="AlphaFoldDB" id="A0A8J7QJT2"/>
<evidence type="ECO:0000313" key="2">
    <source>
        <dbReference type="EMBL" id="MBO1319523.1"/>
    </source>
</evidence>
<dbReference type="RefSeq" id="WP_207859423.1">
    <property type="nucleotide sequence ID" value="NZ_JAFREP010000012.1"/>
</dbReference>
<reference evidence="2" key="1">
    <citation type="submission" date="2021-03" db="EMBL/GenBank/DDBJ databases">
        <authorList>
            <person name="Wang G."/>
        </authorList>
    </citation>
    <scope>NUCLEOTIDE SEQUENCE</scope>
    <source>
        <strain evidence="2">KCTC 12899</strain>
    </source>
</reference>
<feature type="transmembrane region" description="Helical" evidence="1">
    <location>
        <begin position="81"/>
        <end position="101"/>
    </location>
</feature>
<gene>
    <name evidence="2" type="ORF">J3U88_13695</name>
</gene>
<feature type="transmembrane region" description="Helical" evidence="1">
    <location>
        <begin position="247"/>
        <end position="267"/>
    </location>
</feature>
<feature type="transmembrane region" description="Helical" evidence="1">
    <location>
        <begin position="46"/>
        <end position="69"/>
    </location>
</feature>
<keyword evidence="1" id="KW-1133">Transmembrane helix</keyword>
<feature type="transmembrane region" description="Helical" evidence="1">
    <location>
        <begin position="206"/>
        <end position="227"/>
    </location>
</feature>
<feature type="transmembrane region" description="Helical" evidence="1">
    <location>
        <begin position="317"/>
        <end position="336"/>
    </location>
</feature>
<dbReference type="EMBL" id="JAFREP010000012">
    <property type="protein sequence ID" value="MBO1319523.1"/>
    <property type="molecule type" value="Genomic_DNA"/>
</dbReference>
<keyword evidence="1" id="KW-0472">Membrane</keyword>
<protein>
    <submittedName>
        <fullName evidence="2">Uncharacterized protein</fullName>
    </submittedName>
</protein>
<comment type="caution">
    <text evidence="2">The sequence shown here is derived from an EMBL/GenBank/DDBJ whole genome shotgun (WGS) entry which is preliminary data.</text>
</comment>
<dbReference type="Proteomes" id="UP000664417">
    <property type="component" value="Unassembled WGS sequence"/>
</dbReference>
<feature type="transmembrane region" description="Helical" evidence="1">
    <location>
        <begin position="172"/>
        <end position="194"/>
    </location>
</feature>
<evidence type="ECO:0000256" key="1">
    <source>
        <dbReference type="SAM" id="Phobius"/>
    </source>
</evidence>
<name>A0A8J7QJT2_9BACT</name>
<organism evidence="2 3">
    <name type="scientific">Acanthopleuribacter pedis</name>
    <dbReference type="NCBI Taxonomy" id="442870"/>
    <lineage>
        <taxon>Bacteria</taxon>
        <taxon>Pseudomonadati</taxon>
        <taxon>Acidobacteriota</taxon>
        <taxon>Holophagae</taxon>
        <taxon>Acanthopleuribacterales</taxon>
        <taxon>Acanthopleuribacteraceae</taxon>
        <taxon>Acanthopleuribacter</taxon>
    </lineage>
</organism>
<sequence>MTNGILAIYILVSISQKFWLLLPGYCNADGHHFLVPMETRENPNNLWTKIWIGLAAGLIITHLAVMVYVAGQPNTHPIEPIGTGMWVNMIGGAILIIFVMFRHRMLVEQRTAELVAHVNDHNPQLEPSFPKYLAAPLLLNAALIVIPALTLLPDHEPVSIDPRGNITWGRPTLHLVLLALATLACTWLALLLLLRSKRKTITVAHLCSIPATLHIMFAFTFCIPLFLLTRYMELQHQIPFLFDMSLVFGAFVFELLVVVFGFLSQICQARGLLRSRQLISDLQTKDFDQDVFREGSAPLSVLTIRHRQDLLNRRHPHLKWLILCFLGIFLLIKLLLG</sequence>
<keyword evidence="1" id="KW-0812">Transmembrane</keyword>
<proteinExistence type="predicted"/>
<evidence type="ECO:0000313" key="3">
    <source>
        <dbReference type="Proteomes" id="UP000664417"/>
    </source>
</evidence>
<keyword evidence="3" id="KW-1185">Reference proteome</keyword>
<feature type="transmembrane region" description="Helical" evidence="1">
    <location>
        <begin position="132"/>
        <end position="152"/>
    </location>
</feature>
<accession>A0A8J7QJT2</accession>